<dbReference type="InterPro" id="IPR011771">
    <property type="entry name" value="BchH"/>
</dbReference>
<feature type="domain" description="CobN/magnesium chelatase" evidence="2">
    <location>
        <begin position="157"/>
        <end position="1230"/>
    </location>
</feature>
<dbReference type="Proteomes" id="UP001224418">
    <property type="component" value="Unassembled WGS sequence"/>
</dbReference>
<dbReference type="NCBIfam" id="TIGR02025">
    <property type="entry name" value="BchH"/>
    <property type="match status" value="1"/>
</dbReference>
<dbReference type="EC" id="6.6.1.2" evidence="3"/>
<sequence>MKITVITISNVALNYLIKVHEEINKVDSTVLELKLYNGKDRLSKEQGEKFSLDVKNSDIVLIDLMGAPIENYSLVERVCKEATCNVVPIGDRSSALQKSMKLGRLNMESMMKKNSSKSPKKANMQKMMKMMDMSEKLGSMLPIGILKDMKNLSYIGKYWTNSSLEDFRNLIYLLLRDYGNIKSFPKSHEPIEIKNITFYDFQNEERYMSFKKFKDNIEFNSIKPTILFLFSGYNYPTDTISQVKKIYHSFKAKFNIVPLAFPSSALRNNEELSDYIDSIDIKIELIINFLPFRLGAGPMGGDADKALKLLRKLNVPLLHPIFMGRKTIDQWKNSLSGFNTSEFLVSVMLPELDGATNIIPIGGLNIKEKNKKYGLELSDLTLIEERVLKLREISVNLVKLRRKKNNEKRVAIVCYDYPPGEANLFGGAFLDTFKSLENIIETLKKEGYNVNSLKSKVLKETFIEKGLVNSPKWKSEQCEKNCIKYDTQKYERFLNSLCHKENINKQWGEAPGEIMSLNKDFLIPGIINGNIFIGLQPCRGIHENPEKLYHDKELLPHHQYLAFYNYLKEEFKADVILHIGTHGTIEFLKGKECGMSGKCFPDILTGAIPHLYLYYVGNPSEAMIAKRRSLATLVSYMPPMFTESELYGEYTNIENLFHKYYECERLNPALCEDIEKEIRILSEKNNVKYDSLDEIERELYRMKNSLIPKGLHVFGDAYSSEEAFNYVKHILSFNRPSGKSLTSLLAKLKNKNYEELLNKNKVLELQSIKDEMKQILKTYIEEDHLKLSEDIGNIEVINEIENELKKAKKIYKSVLNCHEFKGLLKGLSGEYIESKLAGDIIRSPEVMPSGYNLHQFDPFSIPSPFAFNRGVHIAENTIENYKKQNNTYPESIAAVLWGLETSRTGGETLGQILTYIGVRFKTNTREFKNKFEIIPLTELRRPRIDVVVNICGFFRDMFPNLMEELTRLFVEISNLDEDENMNYVKKHTCILYKELLKEGYSEEEAKELSCARLFGPSEGEYGTSVTSLIETKNWTSENDIGASYVDSLNHVYTNNFRGKPAKKLFNQNLSAVDIVSQIRSNHEYEITDLDHYYEFFGGLSKSVEMAKGKKASMYITDTTGEDILTESVEKSINRGVRTRLLNPKWIEGLLEHDYHAGSEINKRFENILGLSATTNSVEQWIYNDMFDTYVTNEGLKEKLKENNSWAYMEMLNFMMEYEKRGYWKANKEQLQKLKREILDLEGNLEE</sequence>
<evidence type="ECO:0000256" key="1">
    <source>
        <dbReference type="ARBA" id="ARBA00010851"/>
    </source>
</evidence>
<comment type="similarity">
    <text evidence="1">Belongs to the Mg-chelatase subunit H family.</text>
</comment>
<name>A0ABU0JTT7_HATLI</name>
<dbReference type="PANTHER" id="PTHR44119:SF1">
    <property type="entry name" value="MAGNESIUM-CHELATASE SUBUNIT CHLH, CHLOROPLASTIC"/>
    <property type="match status" value="1"/>
</dbReference>
<dbReference type="InterPro" id="IPR003672">
    <property type="entry name" value="CobN/Mg_chltase"/>
</dbReference>
<keyword evidence="4" id="KW-1185">Reference proteome</keyword>
<reference evidence="3 4" key="1">
    <citation type="submission" date="2023-07" db="EMBL/GenBank/DDBJ databases">
        <title>Genomic Encyclopedia of Type Strains, Phase IV (KMG-IV): sequencing the most valuable type-strain genomes for metagenomic binning, comparative biology and taxonomic classification.</title>
        <authorList>
            <person name="Goeker M."/>
        </authorList>
    </citation>
    <scope>NUCLEOTIDE SEQUENCE [LARGE SCALE GENOMIC DNA]</scope>
    <source>
        <strain evidence="3 4">DSM 1400</strain>
    </source>
</reference>
<evidence type="ECO:0000259" key="2">
    <source>
        <dbReference type="Pfam" id="PF02514"/>
    </source>
</evidence>
<dbReference type="Pfam" id="PF02514">
    <property type="entry name" value="CobN-Mg_chel"/>
    <property type="match status" value="1"/>
</dbReference>
<proteinExistence type="inferred from homology"/>
<dbReference type="EMBL" id="JAUSWN010000021">
    <property type="protein sequence ID" value="MDQ0480514.1"/>
    <property type="molecule type" value="Genomic_DNA"/>
</dbReference>
<evidence type="ECO:0000313" key="3">
    <source>
        <dbReference type="EMBL" id="MDQ0480514.1"/>
    </source>
</evidence>
<gene>
    <name evidence="3" type="ORF">QOZ93_002262</name>
</gene>
<organism evidence="3 4">
    <name type="scientific">Hathewaya limosa</name>
    <name type="common">Clostridium limosum</name>
    <dbReference type="NCBI Taxonomy" id="1536"/>
    <lineage>
        <taxon>Bacteria</taxon>
        <taxon>Bacillati</taxon>
        <taxon>Bacillota</taxon>
        <taxon>Clostridia</taxon>
        <taxon>Eubacteriales</taxon>
        <taxon>Clostridiaceae</taxon>
        <taxon>Hathewaya</taxon>
    </lineage>
</organism>
<keyword evidence="3" id="KW-0436">Ligase</keyword>
<evidence type="ECO:0000313" key="4">
    <source>
        <dbReference type="Proteomes" id="UP001224418"/>
    </source>
</evidence>
<dbReference type="GO" id="GO:0051116">
    <property type="term" value="F:cobaltochelatase activity"/>
    <property type="evidence" value="ECO:0007669"/>
    <property type="project" value="UniProtKB-EC"/>
</dbReference>
<accession>A0ABU0JTT7</accession>
<dbReference type="PANTHER" id="PTHR44119">
    <property type="entry name" value="MAGNESIUM-CHELATASE SUBUNIT CHLH, CHLOROPLASTIC"/>
    <property type="match status" value="1"/>
</dbReference>
<protein>
    <submittedName>
        <fullName evidence="3">Cobaltochelatase CobN</fullName>
        <ecNumber evidence="3">6.6.1.2</ecNumber>
    </submittedName>
</protein>
<dbReference type="CDD" id="cd10150">
    <property type="entry name" value="CobN_like"/>
    <property type="match status" value="1"/>
</dbReference>
<dbReference type="RefSeq" id="WP_307356536.1">
    <property type="nucleotide sequence ID" value="NZ_BAAACJ010000015.1"/>
</dbReference>
<comment type="caution">
    <text evidence="3">The sequence shown here is derived from an EMBL/GenBank/DDBJ whole genome shotgun (WGS) entry which is preliminary data.</text>
</comment>